<keyword evidence="11 18" id="KW-0413">Isomerase</keyword>
<keyword evidence="6 17" id="KW-0547">Nucleotide-binding</keyword>
<feature type="binding site" evidence="18">
    <location>
        <position position="132"/>
    </location>
    <ligand>
        <name>(6S)-NADPHX</name>
        <dbReference type="ChEBI" id="CHEBI:64076"/>
    </ligand>
</feature>
<dbReference type="Gene3D" id="3.40.50.10260">
    <property type="entry name" value="YjeF N-terminal domain"/>
    <property type="match status" value="1"/>
</dbReference>
<feature type="binding site" evidence="17">
    <location>
        <position position="402"/>
    </location>
    <ligand>
        <name>AMP</name>
        <dbReference type="ChEBI" id="CHEBI:456215"/>
    </ligand>
</feature>
<dbReference type="GO" id="GO:0005524">
    <property type="term" value="F:ATP binding"/>
    <property type="evidence" value="ECO:0007669"/>
    <property type="project" value="UniProtKB-UniRule"/>
</dbReference>
<protein>
    <recommendedName>
        <fullName evidence="19">Bifunctional NAD(P)H-hydrate repair enzyme</fullName>
    </recommendedName>
    <alternativeName>
        <fullName evidence="19">Nicotinamide nucleotide repair protein</fullName>
    </alternativeName>
    <domain>
        <recommendedName>
            <fullName evidence="19">ADP-dependent (S)-NAD(P)H-hydrate dehydratase</fullName>
            <ecNumber evidence="19">4.2.1.136</ecNumber>
        </recommendedName>
        <alternativeName>
            <fullName evidence="19">ADP-dependent NAD(P)HX dehydratase</fullName>
        </alternativeName>
    </domain>
    <domain>
        <recommendedName>
            <fullName evidence="19">NAD(P)H-hydrate epimerase</fullName>
            <ecNumber evidence="19">5.1.99.6</ecNumber>
        </recommendedName>
    </domain>
</protein>
<keyword evidence="12 17" id="KW-0456">Lyase</keyword>
<dbReference type="InterPro" id="IPR030677">
    <property type="entry name" value="Nnr"/>
</dbReference>
<comment type="function">
    <text evidence="18">Catalyzes the epimerization of the S- and R-forms of NAD(P)HX, a damaged form of NAD(P)H that is a result of enzymatic or heat-dependent hydration. This is a prerequisite for the S-specific NAD(P)H-hydrate dehydratase to allow the repair of both epimers of NAD(P)HX.</text>
</comment>
<keyword evidence="10 17" id="KW-0520">NAD</keyword>
<feature type="domain" description="YjeF N-terminal" evidence="21">
    <location>
        <begin position="2"/>
        <end position="197"/>
    </location>
</feature>
<dbReference type="InterPro" id="IPR004443">
    <property type="entry name" value="YjeF_N_dom"/>
</dbReference>
<keyword evidence="8 17" id="KW-0521">NADP</keyword>
<evidence type="ECO:0000256" key="8">
    <source>
        <dbReference type="ARBA" id="ARBA00022857"/>
    </source>
</evidence>
<evidence type="ECO:0000256" key="16">
    <source>
        <dbReference type="ARBA" id="ARBA00049209"/>
    </source>
</evidence>
<evidence type="ECO:0000256" key="12">
    <source>
        <dbReference type="ARBA" id="ARBA00023239"/>
    </source>
</evidence>
<comment type="cofactor">
    <cofactor evidence="18 19">
        <name>K(+)</name>
        <dbReference type="ChEBI" id="CHEBI:29103"/>
    </cofactor>
    <text evidence="18 19">Binds 1 potassium ion per subunit.</text>
</comment>
<proteinExistence type="inferred from homology"/>
<evidence type="ECO:0000256" key="17">
    <source>
        <dbReference type="HAMAP-Rule" id="MF_01965"/>
    </source>
</evidence>
<comment type="similarity">
    <text evidence="17">Belongs to the NnrD/CARKD family.</text>
</comment>
<dbReference type="Gene3D" id="3.40.1190.20">
    <property type="match status" value="1"/>
</dbReference>
<gene>
    <name evidence="18" type="primary">nnrE</name>
    <name evidence="17" type="synonym">nnrD</name>
    <name evidence="22" type="ORF">OXIME_001659</name>
</gene>
<organism evidence="22 23">
    <name type="scientific">Oxyplasma meridianum</name>
    <dbReference type="NCBI Taxonomy" id="3073602"/>
    <lineage>
        <taxon>Archaea</taxon>
        <taxon>Methanobacteriati</taxon>
        <taxon>Thermoplasmatota</taxon>
        <taxon>Thermoplasmata</taxon>
        <taxon>Thermoplasmatales</taxon>
        <taxon>Thermoplasmataceae</taxon>
        <taxon>Oxyplasma</taxon>
    </lineage>
</organism>
<keyword evidence="7 17" id="KW-0067">ATP-binding</keyword>
<dbReference type="PANTHER" id="PTHR12592">
    <property type="entry name" value="ATP-DEPENDENT (S)-NAD(P)H-HYDRATE DEHYDRATASE FAMILY MEMBER"/>
    <property type="match status" value="1"/>
</dbReference>
<sequence length="464" mass="50490">MISFLDQKRMDLNYQYRNGDLFVLMTNAGKGVSSVIWDNFKPGSSILIVCGTGNNAGDGIMAAKFLQDKFRVSVYLIKGKSSMKTDMARKALRSFKGKIYEIDEIEKLLEDADIVVDSLLGTGTNGELREPYASVIKKINKSGKKIVSVDIPSGLGTGTMVHPDITVTFTDIKEGMNSSNSGKIEIVDIGIPDNAINYSGPGDLVYLNPPEKDSHKGDNGTLAIIGGWSFHGSAVISSMGALSVGTDLVRVYTTRQNYNIISSYNPEIIVREVTPDSMPLDEIRKHKAILIGPGMGISSIYEKSILSLISSYDGEIILDADALKMLSSHKNSLMGKKITVTPHRQEFLRFYDEDPTKGNAEILSRHYGFTTVLKGSTDTITDGVNTILTDGGNSRMTMGGTGDLLAGIISGLISKGMIRLRACSAGTFVNKKAAEISFNSKSYFFSVNDMIEAIPKVMKLYFEK</sequence>
<feature type="binding site" evidence="17">
    <location>
        <position position="403"/>
    </location>
    <ligand>
        <name>(6S)-NADPHX</name>
        <dbReference type="ChEBI" id="CHEBI:64076"/>
    </ligand>
</feature>
<evidence type="ECO:0000259" key="20">
    <source>
        <dbReference type="PROSITE" id="PS51383"/>
    </source>
</evidence>
<feature type="binding site" evidence="18">
    <location>
        <position position="117"/>
    </location>
    <ligand>
        <name>K(+)</name>
        <dbReference type="ChEBI" id="CHEBI:29103"/>
    </ligand>
</feature>
<keyword evidence="23" id="KW-1185">Reference proteome</keyword>
<evidence type="ECO:0000256" key="18">
    <source>
        <dbReference type="HAMAP-Rule" id="MF_01966"/>
    </source>
</evidence>
<name>A0AAX4NI84_9ARCH</name>
<evidence type="ECO:0000256" key="11">
    <source>
        <dbReference type="ARBA" id="ARBA00023235"/>
    </source>
</evidence>
<dbReference type="PROSITE" id="PS51385">
    <property type="entry name" value="YJEF_N"/>
    <property type="match status" value="1"/>
</dbReference>
<dbReference type="InterPro" id="IPR029056">
    <property type="entry name" value="Ribokinase-like"/>
</dbReference>
<dbReference type="GO" id="GO:0046872">
    <property type="term" value="F:metal ion binding"/>
    <property type="evidence" value="ECO:0007669"/>
    <property type="project" value="UniProtKB-UniRule"/>
</dbReference>
<evidence type="ECO:0000256" key="19">
    <source>
        <dbReference type="PIRNR" id="PIRNR017184"/>
    </source>
</evidence>
<comment type="caution">
    <text evidence="17">Lacks conserved residue(s) required for the propagation of feature annotation.</text>
</comment>
<evidence type="ECO:0000256" key="5">
    <source>
        <dbReference type="ARBA" id="ARBA00022723"/>
    </source>
</evidence>
<comment type="catalytic activity">
    <reaction evidence="1 18 19">
        <text>(6R)-NADHX = (6S)-NADHX</text>
        <dbReference type="Rhea" id="RHEA:32215"/>
        <dbReference type="ChEBI" id="CHEBI:64074"/>
        <dbReference type="ChEBI" id="CHEBI:64075"/>
        <dbReference type="EC" id="5.1.99.6"/>
    </reaction>
</comment>
<comment type="similarity">
    <text evidence="3 19">In the N-terminal section; belongs to the NnrE/AIBP family.</text>
</comment>
<feature type="binding site" evidence="18">
    <location>
        <begin position="121"/>
        <end position="127"/>
    </location>
    <ligand>
        <name>(6S)-NADPHX</name>
        <dbReference type="ChEBI" id="CHEBI:64076"/>
    </ligand>
</feature>
<comment type="subunit">
    <text evidence="17">Homotetramer.</text>
</comment>
<feature type="binding site" evidence="18">
    <location>
        <position position="150"/>
    </location>
    <ligand>
        <name>(6S)-NADPHX</name>
        <dbReference type="ChEBI" id="CHEBI:64076"/>
    </ligand>
</feature>
<reference evidence="22 23" key="1">
    <citation type="submission" date="2023-09" db="EMBL/GenBank/DDBJ databases">
        <authorList>
            <person name="Golyshina O.V."/>
            <person name="Lunev E.A."/>
            <person name="Bargiela R."/>
            <person name="Gaines M.C."/>
            <person name="Daum B."/>
            <person name="Bale N.J."/>
            <person name="Koenen M."/>
            <person name="Sinninghe Damst J.S."/>
            <person name="Yakimov M."/>
            <person name="Golyshin P.N."/>
        </authorList>
    </citation>
    <scope>NUCLEOTIDE SEQUENCE [LARGE SCALE GENOMIC DNA]</scope>
    <source>
        <strain evidence="22 23">M1</strain>
    </source>
</reference>
<accession>A0AAX4NI84</accession>
<dbReference type="SUPFAM" id="SSF64153">
    <property type="entry name" value="YjeF N-terminal domain-like"/>
    <property type="match status" value="1"/>
</dbReference>
<comment type="catalytic activity">
    <reaction evidence="2 18 19">
        <text>(6R)-NADPHX = (6S)-NADPHX</text>
        <dbReference type="Rhea" id="RHEA:32227"/>
        <dbReference type="ChEBI" id="CHEBI:64076"/>
        <dbReference type="ChEBI" id="CHEBI:64077"/>
        <dbReference type="EC" id="5.1.99.6"/>
    </reaction>
</comment>
<dbReference type="KEGG" id="omr:OXIME_001659"/>
<evidence type="ECO:0000256" key="2">
    <source>
        <dbReference type="ARBA" id="ARBA00000909"/>
    </source>
</evidence>
<dbReference type="GO" id="GO:0110051">
    <property type="term" value="P:metabolite repair"/>
    <property type="evidence" value="ECO:0007669"/>
    <property type="project" value="TreeGrafter"/>
</dbReference>
<evidence type="ECO:0000256" key="1">
    <source>
        <dbReference type="ARBA" id="ARBA00000013"/>
    </source>
</evidence>
<evidence type="ECO:0000256" key="14">
    <source>
        <dbReference type="ARBA" id="ARBA00025153"/>
    </source>
</evidence>
<comment type="catalytic activity">
    <reaction evidence="16 17 19">
        <text>(6S)-NADPHX + ADP = AMP + phosphate + NADPH + H(+)</text>
        <dbReference type="Rhea" id="RHEA:32235"/>
        <dbReference type="ChEBI" id="CHEBI:15378"/>
        <dbReference type="ChEBI" id="CHEBI:43474"/>
        <dbReference type="ChEBI" id="CHEBI:57783"/>
        <dbReference type="ChEBI" id="CHEBI:64076"/>
        <dbReference type="ChEBI" id="CHEBI:456215"/>
        <dbReference type="ChEBI" id="CHEBI:456216"/>
        <dbReference type="EC" id="4.2.1.136"/>
    </reaction>
</comment>
<keyword evidence="9 18" id="KW-0630">Potassium</keyword>
<dbReference type="Pfam" id="PF01256">
    <property type="entry name" value="Carb_kinase"/>
    <property type="match status" value="1"/>
</dbReference>
<keyword evidence="13" id="KW-0511">Multifunctional enzyme</keyword>
<dbReference type="AlphaFoldDB" id="A0AAX4NI84"/>
<dbReference type="NCBIfam" id="TIGR00197">
    <property type="entry name" value="yjeF_nterm"/>
    <property type="match status" value="1"/>
</dbReference>
<evidence type="ECO:0000313" key="23">
    <source>
        <dbReference type="Proteomes" id="UP001451606"/>
    </source>
</evidence>
<evidence type="ECO:0000256" key="15">
    <source>
        <dbReference type="ARBA" id="ARBA00048238"/>
    </source>
</evidence>
<feature type="binding site" evidence="18">
    <location>
        <position position="55"/>
    </location>
    <ligand>
        <name>K(+)</name>
        <dbReference type="ChEBI" id="CHEBI:29103"/>
    </ligand>
</feature>
<comment type="cofactor">
    <cofactor evidence="17">
        <name>Mg(2+)</name>
        <dbReference type="ChEBI" id="CHEBI:18420"/>
    </cofactor>
</comment>
<keyword evidence="5 18" id="KW-0479">Metal-binding</keyword>
<dbReference type="Proteomes" id="UP001451606">
    <property type="component" value="Chromosome"/>
</dbReference>
<dbReference type="NCBIfam" id="TIGR00196">
    <property type="entry name" value="yjeF_cterm"/>
    <property type="match status" value="1"/>
</dbReference>
<dbReference type="Pfam" id="PF03853">
    <property type="entry name" value="YjeF_N"/>
    <property type="match status" value="1"/>
</dbReference>
<dbReference type="GO" id="GO:0046496">
    <property type="term" value="P:nicotinamide nucleotide metabolic process"/>
    <property type="evidence" value="ECO:0007669"/>
    <property type="project" value="UniProtKB-UniRule"/>
</dbReference>
<dbReference type="EC" id="4.2.1.136" evidence="19"/>
<dbReference type="PANTHER" id="PTHR12592:SF0">
    <property type="entry name" value="ATP-DEPENDENT (S)-NAD(P)H-HYDRATE DEHYDRATASE"/>
    <property type="match status" value="1"/>
</dbReference>
<feature type="binding site" evidence="18">
    <location>
        <position position="153"/>
    </location>
    <ligand>
        <name>K(+)</name>
        <dbReference type="ChEBI" id="CHEBI:29103"/>
    </ligand>
</feature>
<evidence type="ECO:0000256" key="6">
    <source>
        <dbReference type="ARBA" id="ARBA00022741"/>
    </source>
</evidence>
<evidence type="ECO:0000256" key="13">
    <source>
        <dbReference type="ARBA" id="ARBA00023268"/>
    </source>
</evidence>
<evidence type="ECO:0000256" key="9">
    <source>
        <dbReference type="ARBA" id="ARBA00022958"/>
    </source>
</evidence>
<evidence type="ECO:0000313" key="22">
    <source>
        <dbReference type="EMBL" id="WYY01063.1"/>
    </source>
</evidence>
<dbReference type="EMBL" id="CP133772">
    <property type="protein sequence ID" value="WYY01063.1"/>
    <property type="molecule type" value="Genomic_DNA"/>
</dbReference>
<feature type="binding site" evidence="17">
    <location>
        <position position="343"/>
    </location>
    <ligand>
        <name>(6S)-NADPHX</name>
        <dbReference type="ChEBI" id="CHEBI:64076"/>
    </ligand>
</feature>
<dbReference type="GeneID" id="95968397"/>
<dbReference type="CDD" id="cd01171">
    <property type="entry name" value="YXKO-related"/>
    <property type="match status" value="1"/>
</dbReference>
<dbReference type="InterPro" id="IPR036652">
    <property type="entry name" value="YjeF_N_dom_sf"/>
</dbReference>
<dbReference type="RefSeq" id="WP_393971383.1">
    <property type="nucleotide sequence ID" value="NZ_CP133772.1"/>
</dbReference>
<dbReference type="HAMAP" id="MF_01966">
    <property type="entry name" value="NADHX_epimerase"/>
    <property type="match status" value="1"/>
</dbReference>
<dbReference type="PIRSF" id="PIRSF017184">
    <property type="entry name" value="Nnr"/>
    <property type="match status" value="1"/>
</dbReference>
<dbReference type="GO" id="GO:0052856">
    <property type="term" value="F:NAD(P)HX epimerase activity"/>
    <property type="evidence" value="ECO:0007669"/>
    <property type="project" value="UniProtKB-UniRule"/>
</dbReference>
<dbReference type="GO" id="GO:0052855">
    <property type="term" value="F:ADP-dependent NAD(P)H-hydrate dehydratase activity"/>
    <property type="evidence" value="ECO:0007669"/>
    <property type="project" value="UniProtKB-UniRule"/>
</dbReference>
<comment type="similarity">
    <text evidence="18">Belongs to the NnrE/AIBP family.</text>
</comment>
<dbReference type="PROSITE" id="PS51383">
    <property type="entry name" value="YJEF_C_3"/>
    <property type="match status" value="1"/>
</dbReference>
<dbReference type="SUPFAM" id="SSF53613">
    <property type="entry name" value="Ribokinase-like"/>
    <property type="match status" value="1"/>
</dbReference>
<feature type="binding site" evidence="17">
    <location>
        <position position="294"/>
    </location>
    <ligand>
        <name>(6S)-NADPHX</name>
        <dbReference type="ChEBI" id="CHEBI:64076"/>
    </ligand>
</feature>
<evidence type="ECO:0000259" key="21">
    <source>
        <dbReference type="PROSITE" id="PS51385"/>
    </source>
</evidence>
<comment type="catalytic activity">
    <reaction evidence="15 17 19">
        <text>(6S)-NADHX + ADP = AMP + phosphate + NADH + H(+)</text>
        <dbReference type="Rhea" id="RHEA:32223"/>
        <dbReference type="ChEBI" id="CHEBI:15378"/>
        <dbReference type="ChEBI" id="CHEBI:43474"/>
        <dbReference type="ChEBI" id="CHEBI:57945"/>
        <dbReference type="ChEBI" id="CHEBI:64074"/>
        <dbReference type="ChEBI" id="CHEBI:456215"/>
        <dbReference type="ChEBI" id="CHEBI:456216"/>
        <dbReference type="EC" id="4.2.1.136"/>
    </reaction>
</comment>
<comment type="similarity">
    <text evidence="4 19">In the C-terminal section; belongs to the NnrD/CARKD family.</text>
</comment>
<dbReference type="InterPro" id="IPR000631">
    <property type="entry name" value="CARKD"/>
</dbReference>
<evidence type="ECO:0000256" key="4">
    <source>
        <dbReference type="ARBA" id="ARBA00009524"/>
    </source>
</evidence>
<comment type="function">
    <text evidence="14 19">Bifunctional enzyme that catalyzes the epimerization of the S- and R-forms of NAD(P)HX and the dehydration of the S-form of NAD(P)HX at the expense of ADP, which is converted to AMP. This allows the repair of both epimers of NAD(P)HX, a damaged form of NAD(P)H that is a result of enzymatic or heat-dependent hydration.</text>
</comment>
<evidence type="ECO:0000256" key="3">
    <source>
        <dbReference type="ARBA" id="ARBA00006001"/>
    </source>
</evidence>
<dbReference type="HAMAP" id="MF_01965">
    <property type="entry name" value="NADHX_dehydratase"/>
    <property type="match status" value="1"/>
</dbReference>
<feature type="domain" description="YjeF C-terminal" evidence="20">
    <location>
        <begin position="199"/>
        <end position="461"/>
    </location>
</feature>
<comment type="function">
    <text evidence="17">Catalyzes the dehydration of the S-form of NAD(P)HX at the expense of ADP, which is converted to AMP. Together with NAD(P)HX epimerase, which catalyzes the epimerization of the S- and R-forms, the enzyme allows the repair of both epimers of NAD(P)HX, a damaged form of NAD(P)H that is a result of enzymatic or heat-dependent hydration.</text>
</comment>
<dbReference type="EC" id="5.1.99.6" evidence="19"/>
<evidence type="ECO:0000256" key="10">
    <source>
        <dbReference type="ARBA" id="ARBA00023027"/>
    </source>
</evidence>
<evidence type="ECO:0000256" key="7">
    <source>
        <dbReference type="ARBA" id="ARBA00022840"/>
    </source>
</evidence>